<name>A0A0C9N563_9FUNG</name>
<dbReference type="Proteomes" id="UP000053815">
    <property type="component" value="Unassembled WGS sequence"/>
</dbReference>
<protein>
    <submittedName>
        <fullName evidence="1">Uncharacterized protein</fullName>
    </submittedName>
</protein>
<dbReference type="AlphaFoldDB" id="A0A0C9N563"/>
<accession>A0A0C9N563</accession>
<evidence type="ECO:0000313" key="2">
    <source>
        <dbReference type="Proteomes" id="UP000053815"/>
    </source>
</evidence>
<reference evidence="1" key="1">
    <citation type="submission" date="2014-09" db="EMBL/GenBank/DDBJ databases">
        <title>Draft genome sequence of an oleaginous Mucoromycotina fungus Mucor ambiguus NBRC6742.</title>
        <authorList>
            <person name="Takeda I."/>
            <person name="Yamane N."/>
            <person name="Morita T."/>
            <person name="Tamano K."/>
            <person name="Machida M."/>
            <person name="Baker S."/>
            <person name="Koike H."/>
        </authorList>
    </citation>
    <scope>NUCLEOTIDE SEQUENCE</scope>
    <source>
        <strain evidence="1">NBRC 6742</strain>
    </source>
</reference>
<proteinExistence type="predicted"/>
<dbReference type="OrthoDB" id="2427805at2759"/>
<organism evidence="1">
    <name type="scientific">Mucor ambiguus</name>
    <dbReference type="NCBI Taxonomy" id="91626"/>
    <lineage>
        <taxon>Eukaryota</taxon>
        <taxon>Fungi</taxon>
        <taxon>Fungi incertae sedis</taxon>
        <taxon>Mucoromycota</taxon>
        <taxon>Mucoromycotina</taxon>
        <taxon>Mucoromycetes</taxon>
        <taxon>Mucorales</taxon>
        <taxon>Mucorineae</taxon>
        <taxon>Mucoraceae</taxon>
        <taxon>Mucor</taxon>
    </lineage>
</organism>
<keyword evidence="2" id="KW-1185">Reference proteome</keyword>
<sequence>MPCLTYGRRWDLVFQYDNGYNLPLECGGSEAKSRIGEQHGSNYMKEVLDVVVSTSTNDTDGIFCLDTCLEIPSVPPGPTTSSSTVYKD</sequence>
<gene>
    <name evidence="1" type="ORF">MAM1_0285c09235</name>
</gene>
<evidence type="ECO:0000313" key="1">
    <source>
        <dbReference type="EMBL" id="GAN09703.1"/>
    </source>
</evidence>
<dbReference type="EMBL" id="DF836574">
    <property type="protein sequence ID" value="GAN09703.1"/>
    <property type="molecule type" value="Genomic_DNA"/>
</dbReference>